<organism evidence="1">
    <name type="scientific">marine sediment metagenome</name>
    <dbReference type="NCBI Taxonomy" id="412755"/>
    <lineage>
        <taxon>unclassified sequences</taxon>
        <taxon>metagenomes</taxon>
        <taxon>ecological metagenomes</taxon>
    </lineage>
</organism>
<comment type="caution">
    <text evidence="1">The sequence shown here is derived from an EMBL/GenBank/DDBJ whole genome shotgun (WGS) entry which is preliminary data.</text>
</comment>
<dbReference type="AlphaFoldDB" id="A0A0F9R4R2"/>
<proteinExistence type="predicted"/>
<protein>
    <submittedName>
        <fullName evidence="1">Uncharacterized protein</fullName>
    </submittedName>
</protein>
<gene>
    <name evidence="1" type="ORF">LCGC14_0639890</name>
</gene>
<evidence type="ECO:0000313" key="1">
    <source>
        <dbReference type="EMBL" id="KKN49739.1"/>
    </source>
</evidence>
<accession>A0A0F9R4R2</accession>
<reference evidence="1" key="1">
    <citation type="journal article" date="2015" name="Nature">
        <title>Complex archaea that bridge the gap between prokaryotes and eukaryotes.</title>
        <authorList>
            <person name="Spang A."/>
            <person name="Saw J.H."/>
            <person name="Jorgensen S.L."/>
            <person name="Zaremba-Niedzwiedzka K."/>
            <person name="Martijn J."/>
            <person name="Lind A.E."/>
            <person name="van Eijk R."/>
            <person name="Schleper C."/>
            <person name="Guy L."/>
            <person name="Ettema T.J."/>
        </authorList>
    </citation>
    <scope>NUCLEOTIDE SEQUENCE</scope>
</reference>
<name>A0A0F9R4R2_9ZZZZ</name>
<sequence length="145" mass="16070">MEYQETDLLDWYVYNVEFLALAALGQAVANVAVEADANFILVKLTGFADIAAAPQTYNTRVVPLVSLQITDTGSGRNLLNGNTAWSNIVGWGEIPYILPIRRKWKANSTIRVQVTSFDPASIYNLRLSFSGIKDFGEIVQSRQRG</sequence>
<dbReference type="EMBL" id="LAZR01001153">
    <property type="protein sequence ID" value="KKN49739.1"/>
    <property type="molecule type" value="Genomic_DNA"/>
</dbReference>